<dbReference type="Proteomes" id="UP000186917">
    <property type="component" value="Unassembled WGS sequence"/>
</dbReference>
<feature type="domain" description="HEPN AbiJ-N-terminal" evidence="1">
    <location>
        <begin position="6"/>
        <end position="172"/>
    </location>
</feature>
<dbReference type="EMBL" id="FTOR01000005">
    <property type="protein sequence ID" value="SIT21326.1"/>
    <property type="molecule type" value="Genomic_DNA"/>
</dbReference>
<accession>A0A1N7QEV2</accession>
<dbReference type="RefSeq" id="WP_076379978.1">
    <property type="nucleotide sequence ID" value="NZ_AP017422.1"/>
</dbReference>
<dbReference type="NCBIfam" id="NF046078">
    <property type="entry name" value="STM4504_CBY0614"/>
    <property type="match status" value="1"/>
</dbReference>
<proteinExistence type="predicted"/>
<dbReference type="STRING" id="477680.SAMN05421788_105134"/>
<keyword evidence="3" id="KW-1185">Reference proteome</keyword>
<name>A0A1N7QEV2_9BACT</name>
<evidence type="ECO:0000313" key="2">
    <source>
        <dbReference type="EMBL" id="SIT21326.1"/>
    </source>
</evidence>
<evidence type="ECO:0000259" key="1">
    <source>
        <dbReference type="Pfam" id="PF18863"/>
    </source>
</evidence>
<sequence length="293" mass="33971">MRTVSDIYSKTQKPPCAAVNHSIPRVCRIQVVHILQAFCRKNGMEEWSDTHVWPEVEEALLYEHGLLKLNQPDPYQPMYEGAGPTLHNITTYMLNQMFDDRVVDIIELCFRSIGREQLLNKRKELVYTYSPEQAVVDLNDRFQEHCIGYRFMEGYIIRIDNNWLYEEVAKPVFLLLDKPKFAAVNALFINAHHYLKKGNYPECIAAAAKAYKKTLQKVCEIRDVVYAQEEGMEELIDKLYQRYLLPDAMRGSLLALSLLLENRFVKPSQATFSVDMTATVIKLLVGMLEEEQL</sequence>
<dbReference type="AlphaFoldDB" id="A0A1N7QEV2"/>
<dbReference type="OrthoDB" id="8113776at2"/>
<dbReference type="Pfam" id="PF18863">
    <property type="entry name" value="AbiJ_NTD4"/>
    <property type="match status" value="1"/>
</dbReference>
<dbReference type="InterPro" id="IPR049503">
    <property type="entry name" value="AbiJ_NTD4"/>
</dbReference>
<evidence type="ECO:0000313" key="3">
    <source>
        <dbReference type="Proteomes" id="UP000186917"/>
    </source>
</evidence>
<gene>
    <name evidence="2" type="ORF">SAMN05421788_105134</name>
</gene>
<protein>
    <recommendedName>
        <fullName evidence="1">HEPN AbiJ-N-terminal domain-containing protein</fullName>
    </recommendedName>
</protein>
<organism evidence="2 3">
    <name type="scientific">Filimonas lacunae</name>
    <dbReference type="NCBI Taxonomy" id="477680"/>
    <lineage>
        <taxon>Bacteria</taxon>
        <taxon>Pseudomonadati</taxon>
        <taxon>Bacteroidota</taxon>
        <taxon>Chitinophagia</taxon>
        <taxon>Chitinophagales</taxon>
        <taxon>Chitinophagaceae</taxon>
        <taxon>Filimonas</taxon>
    </lineage>
</organism>
<reference evidence="3" key="1">
    <citation type="submission" date="2017-01" db="EMBL/GenBank/DDBJ databases">
        <authorList>
            <person name="Varghese N."/>
            <person name="Submissions S."/>
        </authorList>
    </citation>
    <scope>NUCLEOTIDE SEQUENCE [LARGE SCALE GENOMIC DNA]</scope>
    <source>
        <strain evidence="3">DSM 21054</strain>
    </source>
</reference>